<dbReference type="Gene3D" id="3.40.50.740">
    <property type="match status" value="1"/>
</dbReference>
<keyword evidence="2" id="KW-0479">Metal-binding</keyword>
<evidence type="ECO:0000259" key="3">
    <source>
        <dbReference type="Pfam" id="PF00384"/>
    </source>
</evidence>
<dbReference type="EMBL" id="ACUX02000005">
    <property type="protein sequence ID" value="EEZ61825.1"/>
    <property type="molecule type" value="Genomic_DNA"/>
</dbReference>
<dbReference type="PANTHER" id="PTHR43742:SF3">
    <property type="entry name" value="DIMETHYL SULFOXIDE REDUCTASE DMSA"/>
    <property type="match status" value="1"/>
</dbReference>
<feature type="domain" description="Molybdopterin oxidoreductase" evidence="3">
    <location>
        <begin position="16"/>
        <end position="470"/>
    </location>
</feature>
<dbReference type="Proteomes" id="UP000006001">
    <property type="component" value="Unassembled WGS sequence"/>
</dbReference>
<gene>
    <name evidence="5" type="ORF">HMPREF0762_00459</name>
</gene>
<reference evidence="5" key="1">
    <citation type="submission" date="2009-10" db="EMBL/GenBank/DDBJ databases">
        <authorList>
            <person name="Weinstock G."/>
            <person name="Sodergren E."/>
            <person name="Clifton S."/>
            <person name="Fulton L."/>
            <person name="Fulton B."/>
            <person name="Courtney L."/>
            <person name="Fronick C."/>
            <person name="Harrison M."/>
            <person name="Strong C."/>
            <person name="Farmer C."/>
            <person name="Delahaunty K."/>
            <person name="Markovic C."/>
            <person name="Hall O."/>
            <person name="Minx P."/>
            <person name="Tomlinson C."/>
            <person name="Mitreva M."/>
            <person name="Nelson J."/>
            <person name="Hou S."/>
            <person name="Wollam A."/>
            <person name="Pepin K.H."/>
            <person name="Johnson M."/>
            <person name="Bhonagiri V."/>
            <person name="Nash W.E."/>
            <person name="Warren W."/>
            <person name="Chinwalla A."/>
            <person name="Mardis E.R."/>
            <person name="Wilson R.K."/>
        </authorList>
    </citation>
    <scope>NUCLEOTIDE SEQUENCE [LARGE SCALE GENOMIC DNA]</scope>
    <source>
        <strain evidence="5">ATCC 700122</strain>
    </source>
</reference>
<dbReference type="SUPFAM" id="SSF53706">
    <property type="entry name" value="Formate dehydrogenase/DMSO reductase, domains 1-3"/>
    <property type="match status" value="1"/>
</dbReference>
<dbReference type="GO" id="GO:0043546">
    <property type="term" value="F:molybdopterin cofactor binding"/>
    <property type="evidence" value="ECO:0007669"/>
    <property type="project" value="InterPro"/>
</dbReference>
<protein>
    <submittedName>
        <fullName evidence="5">Molybdopterin guanine dinucleotide-containing S/N-oxide reductase</fullName>
    </submittedName>
</protein>
<dbReference type="STRING" id="649764.HMPREF0762_00459"/>
<dbReference type="HOGENOM" id="CLU_000422_13_3_11"/>
<dbReference type="GO" id="GO:0009061">
    <property type="term" value="P:anaerobic respiration"/>
    <property type="evidence" value="ECO:0007669"/>
    <property type="project" value="TreeGrafter"/>
</dbReference>
<dbReference type="GO" id="GO:0009055">
    <property type="term" value="F:electron transfer activity"/>
    <property type="evidence" value="ECO:0007669"/>
    <property type="project" value="TreeGrafter"/>
</dbReference>
<feature type="domain" description="Molybdopterin dinucleotide-binding" evidence="4">
    <location>
        <begin position="623"/>
        <end position="718"/>
    </location>
</feature>
<sequence length="763" mass="84659">MKRVHWSPDDSHGELRGIDEWERISWDEALDYVADGLKRAKTDYGNRSILVSGGWNSAGSEMSRTLGLFGGYCERWDTNSFGAWGKTPFMCGFHHGGKWDQTVNDRYDLRKCETVIMMSMNPAWSSMGSQTWNYWQAKKSGAQFYCIDPFYNDTYSLLDAEWFPIRPATDTALLLAVAYAMLEQDEEMDLIDWDFLDRCTVGFDAKHMPSDATSKMNFRDYIEGKTDGEPKTPEWAEQICGIAADKIYELARLMGKSNKVAFMCGMASGRVHNVQNLPQLVMTIGTMGGHMGKSGHMTGSTMHATSGNGGDALINAGINGLEDIPNPVDDAINANEIYDAIIDGTYTWTGSGHFASPLQYQPGEKRDIDIHVIYHPSGADLQTSDGIKKGIEAHRKVDMVVSHGQFYTTNVRYSDIVLPVVTEWEKDWGFTGGTLVHSSNREMLVHYTKVVDPLFECRSDAEIAFEVGKRLGLDEKELMPLSSGQMLYNTLSSMTVIDSDGKTSVPAVALTAEDIETMGAKGDPVDGKLSYHEFKDRGVYQVKREQGDNYGYIAFEDFRNDPGANPLDTPSGKLEIYCQQLADACNQMGWSVIDPIPTYRHVENGYEDTFSDWSSQTKGDYPFQMITPHYLRRAHSVFDNVGWLREAWVNPVFLNAGDAQGLAIEDGDTVLMTTAFGQSIRRATLTERLRPGVVALPHGAWVNVDEETGIDHAGADNYLGGQVPNAMGISGFNSVICNVEKYAGTQLGVDVDEPARVPLKDGE</sequence>
<comment type="similarity">
    <text evidence="1">Belongs to the prokaryotic molybdopterin-containing oxidoreductase family.</text>
</comment>
<dbReference type="GO" id="GO:0030151">
    <property type="term" value="F:molybdenum ion binding"/>
    <property type="evidence" value="ECO:0007669"/>
    <property type="project" value="TreeGrafter"/>
</dbReference>
<dbReference type="GO" id="GO:0030288">
    <property type="term" value="C:outer membrane-bounded periplasmic space"/>
    <property type="evidence" value="ECO:0007669"/>
    <property type="project" value="TreeGrafter"/>
</dbReference>
<dbReference type="InterPro" id="IPR050612">
    <property type="entry name" value="Prok_Mopterin_Oxidored"/>
</dbReference>
<evidence type="ECO:0000256" key="2">
    <source>
        <dbReference type="ARBA" id="ARBA00022723"/>
    </source>
</evidence>
<evidence type="ECO:0000259" key="4">
    <source>
        <dbReference type="Pfam" id="PF01568"/>
    </source>
</evidence>
<evidence type="ECO:0000313" key="5">
    <source>
        <dbReference type="EMBL" id="EEZ61825.1"/>
    </source>
</evidence>
<name>D0WFE1_SLAES</name>
<proteinExistence type="inferred from homology"/>
<accession>D0WFE1</accession>
<dbReference type="Gene3D" id="3.40.228.10">
    <property type="entry name" value="Dimethylsulfoxide Reductase, domain 2"/>
    <property type="match status" value="1"/>
</dbReference>
<dbReference type="SUPFAM" id="SSF50692">
    <property type="entry name" value="ADC-like"/>
    <property type="match status" value="1"/>
</dbReference>
<dbReference type="GO" id="GO:0016491">
    <property type="term" value="F:oxidoreductase activity"/>
    <property type="evidence" value="ECO:0007669"/>
    <property type="project" value="InterPro"/>
</dbReference>
<dbReference type="AlphaFoldDB" id="D0WFE1"/>
<dbReference type="Gene3D" id="2.40.40.20">
    <property type="match status" value="1"/>
</dbReference>
<dbReference type="InterPro" id="IPR006657">
    <property type="entry name" value="MoPterin_dinucl-bd_dom"/>
</dbReference>
<evidence type="ECO:0000313" key="6">
    <source>
        <dbReference type="Proteomes" id="UP000006001"/>
    </source>
</evidence>
<dbReference type="Pfam" id="PF00384">
    <property type="entry name" value="Molybdopterin"/>
    <property type="match status" value="1"/>
</dbReference>
<organism evidence="5 6">
    <name type="scientific">Slackia exigua (strain ATCC 700122 / DSM 15923 / CIP 105133 / JCM 11022 / KCTC 5966 / S-7)</name>
    <dbReference type="NCBI Taxonomy" id="649764"/>
    <lineage>
        <taxon>Bacteria</taxon>
        <taxon>Bacillati</taxon>
        <taxon>Actinomycetota</taxon>
        <taxon>Coriobacteriia</taxon>
        <taxon>Eggerthellales</taxon>
        <taxon>Eggerthellaceae</taxon>
        <taxon>Slackia</taxon>
    </lineage>
</organism>
<dbReference type="InterPro" id="IPR009010">
    <property type="entry name" value="Asp_de-COase-like_dom_sf"/>
</dbReference>
<dbReference type="InterPro" id="IPR006656">
    <property type="entry name" value="Mopterin_OxRdtase"/>
</dbReference>
<comment type="caution">
    <text evidence="5">The sequence shown here is derived from an EMBL/GenBank/DDBJ whole genome shotgun (WGS) entry which is preliminary data.</text>
</comment>
<dbReference type="eggNOG" id="COG0243">
    <property type="taxonomic scope" value="Bacteria"/>
</dbReference>
<keyword evidence="6" id="KW-1185">Reference proteome</keyword>
<evidence type="ECO:0000256" key="1">
    <source>
        <dbReference type="ARBA" id="ARBA00010312"/>
    </source>
</evidence>
<dbReference type="Pfam" id="PF01568">
    <property type="entry name" value="Molydop_binding"/>
    <property type="match status" value="1"/>
</dbReference>
<dbReference type="PANTHER" id="PTHR43742">
    <property type="entry name" value="TRIMETHYLAMINE-N-OXIDE REDUCTASE"/>
    <property type="match status" value="1"/>
</dbReference>